<organism evidence="7 8">
    <name type="scientific">Crossiella cryophila</name>
    <dbReference type="NCBI Taxonomy" id="43355"/>
    <lineage>
        <taxon>Bacteria</taxon>
        <taxon>Bacillati</taxon>
        <taxon>Actinomycetota</taxon>
        <taxon>Actinomycetes</taxon>
        <taxon>Pseudonocardiales</taxon>
        <taxon>Pseudonocardiaceae</taxon>
        <taxon>Crossiella</taxon>
    </lineage>
</organism>
<accession>A0A7W7C5L6</accession>
<keyword evidence="5 6" id="KW-0472">Membrane</keyword>
<gene>
    <name evidence="7" type="ORF">HNR67_001070</name>
</gene>
<dbReference type="RefSeq" id="WP_312986490.1">
    <property type="nucleotide sequence ID" value="NZ_BAAAUI010000018.1"/>
</dbReference>
<name>A0A7W7C5L6_9PSEU</name>
<evidence type="ECO:0000256" key="2">
    <source>
        <dbReference type="ARBA" id="ARBA00022475"/>
    </source>
</evidence>
<feature type="transmembrane region" description="Helical" evidence="6">
    <location>
        <begin position="128"/>
        <end position="149"/>
    </location>
</feature>
<comment type="subcellular location">
    <subcellularLocation>
        <location evidence="1">Cell membrane</location>
        <topology evidence="1">Multi-pass membrane protein</topology>
    </subcellularLocation>
</comment>
<keyword evidence="3 6" id="KW-0812">Transmembrane</keyword>
<dbReference type="PANTHER" id="PTHR23513">
    <property type="entry name" value="INTEGRAL MEMBRANE EFFLUX PROTEIN-RELATED"/>
    <property type="match status" value="1"/>
</dbReference>
<dbReference type="Pfam" id="PF07690">
    <property type="entry name" value="MFS_1"/>
    <property type="match status" value="1"/>
</dbReference>
<dbReference type="SUPFAM" id="SSF103473">
    <property type="entry name" value="MFS general substrate transporter"/>
    <property type="match status" value="1"/>
</dbReference>
<evidence type="ECO:0000256" key="1">
    <source>
        <dbReference type="ARBA" id="ARBA00004651"/>
    </source>
</evidence>
<dbReference type="GO" id="GO:0022857">
    <property type="term" value="F:transmembrane transporter activity"/>
    <property type="evidence" value="ECO:0007669"/>
    <property type="project" value="InterPro"/>
</dbReference>
<dbReference type="EMBL" id="JACHMH010000001">
    <property type="protein sequence ID" value="MBB4674952.1"/>
    <property type="molecule type" value="Genomic_DNA"/>
</dbReference>
<dbReference type="InterPro" id="IPR036259">
    <property type="entry name" value="MFS_trans_sf"/>
</dbReference>
<evidence type="ECO:0000313" key="8">
    <source>
        <dbReference type="Proteomes" id="UP000533598"/>
    </source>
</evidence>
<dbReference type="InterPro" id="IPR011701">
    <property type="entry name" value="MFS"/>
</dbReference>
<feature type="transmembrane region" description="Helical" evidence="6">
    <location>
        <begin position="413"/>
        <end position="432"/>
    </location>
</feature>
<evidence type="ECO:0000256" key="6">
    <source>
        <dbReference type="SAM" id="Phobius"/>
    </source>
</evidence>
<dbReference type="PANTHER" id="PTHR23513:SF17">
    <property type="entry name" value="MEMBRANE PROTEIN"/>
    <property type="match status" value="1"/>
</dbReference>
<keyword evidence="2" id="KW-1003">Cell membrane</keyword>
<evidence type="ECO:0000256" key="3">
    <source>
        <dbReference type="ARBA" id="ARBA00022692"/>
    </source>
</evidence>
<feature type="transmembrane region" description="Helical" evidence="6">
    <location>
        <begin position="67"/>
        <end position="87"/>
    </location>
</feature>
<evidence type="ECO:0000256" key="5">
    <source>
        <dbReference type="ARBA" id="ARBA00023136"/>
    </source>
</evidence>
<dbReference type="AlphaFoldDB" id="A0A7W7C5L6"/>
<dbReference type="Proteomes" id="UP000533598">
    <property type="component" value="Unassembled WGS sequence"/>
</dbReference>
<feature type="transmembrane region" description="Helical" evidence="6">
    <location>
        <begin position="195"/>
        <end position="215"/>
    </location>
</feature>
<evidence type="ECO:0000256" key="4">
    <source>
        <dbReference type="ARBA" id="ARBA00022989"/>
    </source>
</evidence>
<dbReference type="GO" id="GO:0005886">
    <property type="term" value="C:plasma membrane"/>
    <property type="evidence" value="ECO:0007669"/>
    <property type="project" value="UniProtKB-SubCell"/>
</dbReference>
<reference evidence="7 8" key="1">
    <citation type="submission" date="2020-08" db="EMBL/GenBank/DDBJ databases">
        <title>Sequencing the genomes of 1000 actinobacteria strains.</title>
        <authorList>
            <person name="Klenk H.-P."/>
        </authorList>
    </citation>
    <scope>NUCLEOTIDE SEQUENCE [LARGE SCALE GENOMIC DNA]</scope>
    <source>
        <strain evidence="7 8">DSM 44230</strain>
    </source>
</reference>
<dbReference type="CDD" id="cd06173">
    <property type="entry name" value="MFS_MefA_like"/>
    <property type="match status" value="1"/>
</dbReference>
<feature type="transmembrane region" description="Helical" evidence="6">
    <location>
        <begin position="349"/>
        <end position="370"/>
    </location>
</feature>
<comment type="caution">
    <text evidence="7">The sequence shown here is derived from an EMBL/GenBank/DDBJ whole genome shotgun (WGS) entry which is preliminary data.</text>
</comment>
<protein>
    <submittedName>
        <fullName evidence="7">MFS family permease</fullName>
    </submittedName>
</protein>
<feature type="transmembrane region" description="Helical" evidence="6">
    <location>
        <begin position="161"/>
        <end position="183"/>
    </location>
</feature>
<keyword evidence="4 6" id="KW-1133">Transmembrane helix</keyword>
<feature type="transmembrane region" description="Helical" evidence="6">
    <location>
        <begin position="382"/>
        <end position="407"/>
    </location>
</feature>
<proteinExistence type="predicted"/>
<sequence>MQTAEDSVAGRGQSPHKARAGLRHLLTNPGFFRLLGVKVTAQWGDGVFQAGLGSAVLFNPERAADPLAAAAGFAVIFLPYSVVGPFAGALLDRWDRRQVLLLSNVIRGVLVLVTAVAVLSGLTGPPLYVAALLTLGVSRFMLAGLSASLPHLVPREDLVEANAVAATLGAGMAVVGAGSAIGLRALLGAGDAGSGTVTAIAVLGSIGAALIMLGFRRGQLGPDEVNEPSRALVAIAHGLIDGARAAARTTSVAAGFVALIAHRLAYGALVLLGVLLLRNSFHDVGWLPSGMGGVGVIALAGGASILAAAFVTPPLVAKVGRRATITGSLVLAALTQLALTLTLSLPALLLSSFLIIGAGQVVKLCVDAAAQRDIGDETRGRVFALYDTLFNVSMVVSAGTVALLVPADGHSTGVMLGVVVVYLIGTLCYLLVERRGQAQASRTEATGRESG</sequence>
<keyword evidence="8" id="KW-1185">Reference proteome</keyword>
<feature type="transmembrane region" description="Helical" evidence="6">
    <location>
        <begin position="252"/>
        <end position="277"/>
    </location>
</feature>
<feature type="transmembrane region" description="Helical" evidence="6">
    <location>
        <begin position="323"/>
        <end position="343"/>
    </location>
</feature>
<feature type="transmembrane region" description="Helical" evidence="6">
    <location>
        <begin position="99"/>
        <end position="122"/>
    </location>
</feature>
<feature type="transmembrane region" description="Helical" evidence="6">
    <location>
        <begin position="289"/>
        <end position="311"/>
    </location>
</feature>
<dbReference type="Gene3D" id="1.20.1250.20">
    <property type="entry name" value="MFS general substrate transporter like domains"/>
    <property type="match status" value="1"/>
</dbReference>
<evidence type="ECO:0000313" key="7">
    <source>
        <dbReference type="EMBL" id="MBB4674952.1"/>
    </source>
</evidence>